<sequence length="235" mass="27351">MEAYEQPLNDKQELEKDKTPNKQVKKSKNDKFKWWQTLLILTITLVVAVGASYYVSNKYLWPKYNMNRLKQQLESAKAEADAKPNEPKSHVDLGYAYFLNDNNDEAIKQYKMALDLDKNYFNAYFNLGLVYNEENRLNDSIKMAQKATEISPKDYKGWLLKGMSFRKLKMYKDSIKALNEANRLMPSNTDIIYEVGLVAEDQGDKRNAEEIYKTALNYDPLYKPALDGLKRVSKN</sequence>
<feature type="repeat" description="TPR" evidence="1">
    <location>
        <begin position="121"/>
        <end position="154"/>
    </location>
</feature>
<dbReference type="SUPFAM" id="SSF48452">
    <property type="entry name" value="TPR-like"/>
    <property type="match status" value="1"/>
</dbReference>
<keyword evidence="3" id="KW-0472">Membrane</keyword>
<evidence type="ECO:0000256" key="3">
    <source>
        <dbReference type="SAM" id="Phobius"/>
    </source>
</evidence>
<feature type="region of interest" description="Disordered" evidence="2">
    <location>
        <begin position="1"/>
        <end position="24"/>
    </location>
</feature>
<evidence type="ECO:0000313" key="5">
    <source>
        <dbReference type="Proteomes" id="UP000295132"/>
    </source>
</evidence>
<evidence type="ECO:0000256" key="1">
    <source>
        <dbReference type="PROSITE-ProRule" id="PRU00339"/>
    </source>
</evidence>
<dbReference type="PANTHER" id="PTHR12558">
    <property type="entry name" value="CELL DIVISION CYCLE 16,23,27"/>
    <property type="match status" value="1"/>
</dbReference>
<dbReference type="InterPro" id="IPR011990">
    <property type="entry name" value="TPR-like_helical_dom_sf"/>
</dbReference>
<dbReference type="AlphaFoldDB" id="A0A4R5VUA7"/>
<dbReference type="SMART" id="SM00028">
    <property type="entry name" value="TPR"/>
    <property type="match status" value="4"/>
</dbReference>
<dbReference type="InterPro" id="IPR019734">
    <property type="entry name" value="TPR_rpt"/>
</dbReference>
<keyword evidence="3" id="KW-1133">Transmembrane helix</keyword>
<feature type="repeat" description="TPR" evidence="1">
    <location>
        <begin position="87"/>
        <end position="120"/>
    </location>
</feature>
<dbReference type="RefSeq" id="WP_133333943.1">
    <property type="nucleotide sequence ID" value="NZ_SMYO01000004.1"/>
</dbReference>
<feature type="repeat" description="TPR" evidence="1">
    <location>
        <begin position="189"/>
        <end position="222"/>
    </location>
</feature>
<accession>A0A4R5VUA7</accession>
<evidence type="ECO:0000313" key="4">
    <source>
        <dbReference type="EMBL" id="TDK62213.1"/>
    </source>
</evidence>
<organism evidence="4 5">
    <name type="scientific">Bacillus salipaludis</name>
    <dbReference type="NCBI Taxonomy" id="2547811"/>
    <lineage>
        <taxon>Bacteria</taxon>
        <taxon>Bacillati</taxon>
        <taxon>Bacillota</taxon>
        <taxon>Bacilli</taxon>
        <taxon>Bacillales</taxon>
        <taxon>Bacillaceae</taxon>
        <taxon>Bacillus</taxon>
    </lineage>
</organism>
<dbReference type="Pfam" id="PF13181">
    <property type="entry name" value="TPR_8"/>
    <property type="match status" value="1"/>
</dbReference>
<keyword evidence="1" id="KW-0802">TPR repeat</keyword>
<gene>
    <name evidence="4" type="ORF">E2K98_09125</name>
</gene>
<keyword evidence="3" id="KW-0812">Transmembrane</keyword>
<reference evidence="4 5" key="1">
    <citation type="submission" date="2019-03" db="EMBL/GenBank/DDBJ databases">
        <title>Bacillus niacini sp. nov. a Nicotinate-Metabolizing Mesophile Isolated from Soil.</title>
        <authorList>
            <person name="Zhang G."/>
        </authorList>
    </citation>
    <scope>NUCLEOTIDE SEQUENCE [LARGE SCALE GENOMIC DNA]</scope>
    <source>
        <strain evidence="4 5">WN066</strain>
    </source>
</reference>
<dbReference type="PROSITE" id="PS50005">
    <property type="entry name" value="TPR"/>
    <property type="match status" value="3"/>
</dbReference>
<dbReference type="EMBL" id="SMYO01000004">
    <property type="protein sequence ID" value="TDK62213.1"/>
    <property type="molecule type" value="Genomic_DNA"/>
</dbReference>
<feature type="transmembrane region" description="Helical" evidence="3">
    <location>
        <begin position="34"/>
        <end position="56"/>
    </location>
</feature>
<evidence type="ECO:0000256" key="2">
    <source>
        <dbReference type="SAM" id="MobiDB-lite"/>
    </source>
</evidence>
<dbReference type="Gene3D" id="1.25.40.10">
    <property type="entry name" value="Tetratricopeptide repeat domain"/>
    <property type="match status" value="1"/>
</dbReference>
<dbReference type="Pfam" id="PF13414">
    <property type="entry name" value="TPR_11"/>
    <property type="match status" value="1"/>
</dbReference>
<proteinExistence type="predicted"/>
<dbReference type="PANTHER" id="PTHR12558:SF13">
    <property type="entry name" value="CELL DIVISION CYCLE PROTEIN 27 HOMOLOG"/>
    <property type="match status" value="1"/>
</dbReference>
<dbReference type="Proteomes" id="UP000295132">
    <property type="component" value="Unassembled WGS sequence"/>
</dbReference>
<name>A0A4R5VUA7_9BACI</name>
<feature type="compositionally biased region" description="Basic and acidic residues" evidence="2">
    <location>
        <begin position="8"/>
        <end position="20"/>
    </location>
</feature>
<comment type="caution">
    <text evidence="4">The sequence shown here is derived from an EMBL/GenBank/DDBJ whole genome shotgun (WGS) entry which is preliminary data.</text>
</comment>
<protein>
    <submittedName>
        <fullName evidence="4">Tetratricopeptide repeat protein</fullName>
    </submittedName>
</protein>